<evidence type="ECO:0008006" key="3">
    <source>
        <dbReference type="Google" id="ProtNLM"/>
    </source>
</evidence>
<comment type="caution">
    <text evidence="1">The sequence shown here is derived from an EMBL/GenBank/DDBJ whole genome shotgun (WGS) entry which is preliminary data.</text>
</comment>
<gene>
    <name evidence="1" type="ORF">A6M13_15295</name>
</gene>
<dbReference type="PANTHER" id="PTHR10885">
    <property type="entry name" value="ISOPENTENYL-DIPHOSPHATE DELTA-ISOMERASE"/>
    <property type="match status" value="1"/>
</dbReference>
<dbReference type="SUPFAM" id="SSF55811">
    <property type="entry name" value="Nudix"/>
    <property type="match status" value="1"/>
</dbReference>
<dbReference type="OrthoDB" id="9780586at2"/>
<proteinExistence type="predicted"/>
<dbReference type="EMBL" id="MASJ01000024">
    <property type="protein sequence ID" value="OCS84537.1"/>
    <property type="molecule type" value="Genomic_DNA"/>
</dbReference>
<dbReference type="CDD" id="cd04692">
    <property type="entry name" value="NUDIX_Hydrolase"/>
    <property type="match status" value="1"/>
</dbReference>
<dbReference type="Gene3D" id="3.90.79.10">
    <property type="entry name" value="Nucleoside Triphosphate Pyrophosphohydrolase"/>
    <property type="match status" value="1"/>
</dbReference>
<evidence type="ECO:0000313" key="2">
    <source>
        <dbReference type="Proteomes" id="UP000093199"/>
    </source>
</evidence>
<dbReference type="STRING" id="33978.A6M13_15295"/>
<dbReference type="PANTHER" id="PTHR10885:SF0">
    <property type="entry name" value="ISOPENTENYL-DIPHOSPHATE DELTA-ISOMERASE"/>
    <property type="match status" value="1"/>
</dbReference>
<dbReference type="AlphaFoldDB" id="A0A1C0YBG8"/>
<organism evidence="1 2">
    <name type="scientific">Caryophanon tenue</name>
    <dbReference type="NCBI Taxonomy" id="33978"/>
    <lineage>
        <taxon>Bacteria</taxon>
        <taxon>Bacillati</taxon>
        <taxon>Bacillota</taxon>
        <taxon>Bacilli</taxon>
        <taxon>Bacillales</taxon>
        <taxon>Caryophanaceae</taxon>
        <taxon>Caryophanon</taxon>
    </lineage>
</organism>
<accession>A0A1C0YBG8</accession>
<dbReference type="RefSeq" id="WP_066546421.1">
    <property type="nucleotide sequence ID" value="NZ_MASJ01000024.1"/>
</dbReference>
<dbReference type="Proteomes" id="UP000093199">
    <property type="component" value="Unassembled WGS sequence"/>
</dbReference>
<sequence>MTEYIRIFNEKHEWLRIASRDEAHAQGLWHETFHCWLYDEEHLYFQLRSPLKKDYPNLFDITAADHLLATETPEDGLREVAEEIGITYTIEDVEKMGIVACEIMSSHMIDREFCHVFLARAPQSFSAFTLQAEEVAGIVKAKLTDVMACLNGDSTTFFVDGFEEIDRKRQPLQRDISLKHIVGFREQYVQQVIQYIQQHVAVL</sequence>
<reference evidence="1 2" key="1">
    <citation type="submission" date="2016-07" db="EMBL/GenBank/DDBJ databases">
        <title>Caryophanon tenue genome sequencing.</title>
        <authorList>
            <person name="Verma A."/>
            <person name="Pal Y."/>
            <person name="Krishnamurthi S."/>
        </authorList>
    </citation>
    <scope>NUCLEOTIDE SEQUENCE [LARGE SCALE GENOMIC DNA]</scope>
    <source>
        <strain evidence="1 2">DSM 14152</strain>
    </source>
</reference>
<evidence type="ECO:0000313" key="1">
    <source>
        <dbReference type="EMBL" id="OCS84537.1"/>
    </source>
</evidence>
<protein>
    <recommendedName>
        <fullName evidence="3">NUDIX hydrolase</fullName>
    </recommendedName>
</protein>
<dbReference type="GO" id="GO:0003824">
    <property type="term" value="F:catalytic activity"/>
    <property type="evidence" value="ECO:0007669"/>
    <property type="project" value="UniProtKB-ARBA"/>
</dbReference>
<keyword evidence="2" id="KW-1185">Reference proteome</keyword>
<dbReference type="InterPro" id="IPR015797">
    <property type="entry name" value="NUDIX_hydrolase-like_dom_sf"/>
</dbReference>
<name>A0A1C0YBG8_9BACL</name>